<comment type="caution">
    <text evidence="1">The sequence shown here is derived from an EMBL/GenBank/DDBJ whole genome shotgun (WGS) entry which is preliminary data.</text>
</comment>
<gene>
    <name evidence="1" type="ORF">EI291_05305</name>
</gene>
<accession>A0A3R9MTZ8</accession>
<dbReference type="AlphaFoldDB" id="A0A3R9MTZ8"/>
<proteinExistence type="predicted"/>
<protein>
    <submittedName>
        <fullName evidence="1">Uncharacterized protein</fullName>
    </submittedName>
</protein>
<dbReference type="Proteomes" id="UP000273500">
    <property type="component" value="Unassembled WGS sequence"/>
</dbReference>
<name>A0A3R9MTZ8_9BACT</name>
<keyword evidence="2" id="KW-1185">Reference proteome</keyword>
<evidence type="ECO:0000313" key="1">
    <source>
        <dbReference type="EMBL" id="RSK50068.1"/>
    </source>
</evidence>
<dbReference type="EMBL" id="RWIT01000002">
    <property type="protein sequence ID" value="RSK50068.1"/>
    <property type="molecule type" value="Genomic_DNA"/>
</dbReference>
<sequence>MKVVTSEPLYTLRTPDGPRSISQPVAGDSLAVLEATGLYTLPQPIIGWARGMDGELSVYTAGPDSSLFRLALEDGCEEEQFFGGQVPDTLREYRLDEYAAGALLYFPVPMAQPALMSVSYTMSIAA</sequence>
<dbReference type="OrthoDB" id="881728at2"/>
<organism evidence="1 2">
    <name type="scientific">Hymenobacter rigui</name>
    <dbReference type="NCBI Taxonomy" id="334424"/>
    <lineage>
        <taxon>Bacteria</taxon>
        <taxon>Pseudomonadati</taxon>
        <taxon>Bacteroidota</taxon>
        <taxon>Cytophagia</taxon>
        <taxon>Cytophagales</taxon>
        <taxon>Hymenobacteraceae</taxon>
        <taxon>Hymenobacter</taxon>
    </lineage>
</organism>
<dbReference type="RefSeq" id="WP_125418756.1">
    <property type="nucleotide sequence ID" value="NZ_RWIT01000002.1"/>
</dbReference>
<reference evidence="1 2" key="1">
    <citation type="submission" date="2018-12" db="EMBL/GenBank/DDBJ databases">
        <authorList>
            <person name="Feng G."/>
            <person name="Zhu H."/>
        </authorList>
    </citation>
    <scope>NUCLEOTIDE SEQUENCE [LARGE SCALE GENOMIC DNA]</scope>
    <source>
        <strain evidence="1 2">KCTC 12533</strain>
    </source>
</reference>
<evidence type="ECO:0000313" key="2">
    <source>
        <dbReference type="Proteomes" id="UP000273500"/>
    </source>
</evidence>